<organism evidence="5 6">
    <name type="scientific">Staphylococcus simiae CCM 7213 = CCUG 51256</name>
    <dbReference type="NCBI Taxonomy" id="911238"/>
    <lineage>
        <taxon>Bacteria</taxon>
        <taxon>Bacillati</taxon>
        <taxon>Bacillota</taxon>
        <taxon>Bacilli</taxon>
        <taxon>Bacillales</taxon>
        <taxon>Staphylococcaceae</taxon>
        <taxon>Staphylococcus</taxon>
    </lineage>
</organism>
<dbReference type="PANTHER" id="PTHR43280:SF34">
    <property type="entry name" value="ARAC-FAMILY TRANSCRIPTIONAL REGULATOR"/>
    <property type="match status" value="1"/>
</dbReference>
<reference evidence="5 6" key="1">
    <citation type="journal article" date="2012" name="BMC Genomics">
        <title>Comparative genomic analysis of the genus Staphylococcus including Staphylococcus aureus and its newly described sister species Staphylococcus simiae.</title>
        <authorList>
            <person name="Suzuki H."/>
            <person name="Lefebure T."/>
            <person name="Pavinski Bitar P."/>
            <person name="Stanhope M.J."/>
        </authorList>
    </citation>
    <scope>NUCLEOTIDE SEQUENCE [LARGE SCALE GENOMIC DNA]</scope>
    <source>
        <strain evidence="5 6">CCM 7213</strain>
    </source>
</reference>
<keyword evidence="3" id="KW-0804">Transcription</keyword>
<dbReference type="GO" id="GO:0043565">
    <property type="term" value="F:sequence-specific DNA binding"/>
    <property type="evidence" value="ECO:0007669"/>
    <property type="project" value="InterPro"/>
</dbReference>
<dbReference type="SUPFAM" id="SSF46689">
    <property type="entry name" value="Homeodomain-like"/>
    <property type="match status" value="1"/>
</dbReference>
<feature type="domain" description="HTH araC/xylS-type" evidence="4">
    <location>
        <begin position="148"/>
        <end position="246"/>
    </location>
</feature>
<evidence type="ECO:0000256" key="3">
    <source>
        <dbReference type="ARBA" id="ARBA00023163"/>
    </source>
</evidence>
<name>G5JFQ9_9STAP</name>
<protein>
    <submittedName>
        <fullName evidence="5">Transcriptional regulator</fullName>
    </submittedName>
</protein>
<evidence type="ECO:0000256" key="2">
    <source>
        <dbReference type="ARBA" id="ARBA00023125"/>
    </source>
</evidence>
<dbReference type="Gene3D" id="1.10.10.60">
    <property type="entry name" value="Homeodomain-like"/>
    <property type="match status" value="1"/>
</dbReference>
<evidence type="ECO:0000259" key="4">
    <source>
        <dbReference type="PROSITE" id="PS01124"/>
    </source>
</evidence>
<dbReference type="InterPro" id="IPR009057">
    <property type="entry name" value="Homeodomain-like_sf"/>
</dbReference>
<dbReference type="GO" id="GO:0003700">
    <property type="term" value="F:DNA-binding transcription factor activity"/>
    <property type="evidence" value="ECO:0007669"/>
    <property type="project" value="InterPro"/>
</dbReference>
<evidence type="ECO:0000256" key="1">
    <source>
        <dbReference type="ARBA" id="ARBA00023015"/>
    </source>
</evidence>
<dbReference type="PROSITE" id="PS01124">
    <property type="entry name" value="HTH_ARAC_FAMILY_2"/>
    <property type="match status" value="1"/>
</dbReference>
<dbReference type="RefSeq" id="WP_002461849.1">
    <property type="nucleotide sequence ID" value="NZ_AEUN01000020.1"/>
</dbReference>
<dbReference type="Pfam" id="PF12833">
    <property type="entry name" value="HTH_18"/>
    <property type="match status" value="1"/>
</dbReference>
<comment type="caution">
    <text evidence="5">The sequence shown here is derived from an EMBL/GenBank/DDBJ whole genome shotgun (WGS) entry which is preliminary data.</text>
</comment>
<sequence>MTENFSLHIFKNMNIGSTKVTNIKLIYWLQGNGDIVINLQKYNVKRYDIALVTVNDLYQIKSSNNAICCILDIDMQFFLKFNMMSYDMTGQLISHKDRKVIKTLINYLISNHYIGNSIEVSNDKLLTYLCIELANLQLHVSNKSFVAEEVHSYLTTHHHKKINKKDLLSHISMSSKSLTEMFKHSPYNNFNQYVNQIRLNYCLIDILTSTAPIEKIASNHGFNHYSRFIHLFKETYGATPKLIRKRHQPSSYSEDKFQIIDINNNILKLLEEDNESKHLIKEIDVSNNNSKVHLDYNYPKILIDHDQWYWLDSHIINMINQQLKINKDKVHIIINLELIDENQDLCQLIDKITYLRSNIIFKIQHRYEGILTSKERHKLEKIMIAIFNSTFENRGLTISFLVERLTHTAINKLKRMINNYIECYEVIYQMTDWDSSNDHPQQFYEDINQFILKVDNIEQFKGTISKVILDVSSFALMTENKVTDDIMVHMSSIMKYCQKLSGFKIVAPNTNQTVVKSQLSPHTIMQFIITKFNQLRGNVIFKNDTMIVTRFKHELQCVICLPITMYSSDIDYIQFKYIGLEKIHHANMTQIVFNPYVPFVHNQNSAMINAIINQPQCWQAHYVDKYINDSTIVIPGYSIIHVKYHLKI</sequence>
<dbReference type="InterPro" id="IPR018060">
    <property type="entry name" value="HTH_AraC"/>
</dbReference>
<keyword evidence="1" id="KW-0805">Transcription regulation</keyword>
<dbReference type="PATRIC" id="fig|911238.3.peg.255"/>
<evidence type="ECO:0000313" key="6">
    <source>
        <dbReference type="Proteomes" id="UP000005413"/>
    </source>
</evidence>
<dbReference type="PANTHER" id="PTHR43280">
    <property type="entry name" value="ARAC-FAMILY TRANSCRIPTIONAL REGULATOR"/>
    <property type="match status" value="1"/>
</dbReference>
<proteinExistence type="predicted"/>
<keyword evidence="2" id="KW-0238">DNA-binding</keyword>
<dbReference type="OrthoDB" id="145012at2"/>
<dbReference type="EMBL" id="AEUN01000020">
    <property type="protein sequence ID" value="EHJ09049.1"/>
    <property type="molecule type" value="Genomic_DNA"/>
</dbReference>
<dbReference type="AlphaFoldDB" id="G5JFQ9"/>
<evidence type="ECO:0000313" key="5">
    <source>
        <dbReference type="EMBL" id="EHJ09049.1"/>
    </source>
</evidence>
<dbReference type="Proteomes" id="UP000005413">
    <property type="component" value="Unassembled WGS sequence"/>
</dbReference>
<accession>G5JFQ9</accession>
<keyword evidence="6" id="KW-1185">Reference proteome</keyword>
<dbReference type="SMART" id="SM00342">
    <property type="entry name" value="HTH_ARAC"/>
    <property type="match status" value="1"/>
</dbReference>
<gene>
    <name evidence="5" type="ORF">SS7213T_01366</name>
</gene>